<gene>
    <name evidence="8" type="ORF">ETE62_23340</name>
</gene>
<dbReference type="EMBL" id="SDCA01000040">
    <property type="protein sequence ID" value="TCW90885.1"/>
    <property type="molecule type" value="Genomic_DNA"/>
</dbReference>
<dbReference type="PROSITE" id="PS51898">
    <property type="entry name" value="TYR_RECOMBINASE"/>
    <property type="match status" value="1"/>
</dbReference>
<dbReference type="InterPro" id="IPR011010">
    <property type="entry name" value="DNA_brk_join_enz"/>
</dbReference>
<keyword evidence="4" id="KW-0233">DNA recombination</keyword>
<dbReference type="GO" id="GO:0003677">
    <property type="term" value="F:DNA binding"/>
    <property type="evidence" value="ECO:0007669"/>
    <property type="project" value="UniProtKB-UniRule"/>
</dbReference>
<dbReference type="PROSITE" id="PS51900">
    <property type="entry name" value="CB"/>
    <property type="match status" value="1"/>
</dbReference>
<evidence type="ECO:0000313" key="8">
    <source>
        <dbReference type="EMBL" id="TCW90885.1"/>
    </source>
</evidence>
<dbReference type="SUPFAM" id="SSF56349">
    <property type="entry name" value="DNA breaking-rejoining enzymes"/>
    <property type="match status" value="1"/>
</dbReference>
<dbReference type="InterPro" id="IPR044068">
    <property type="entry name" value="CB"/>
</dbReference>
<dbReference type="Gene3D" id="1.10.150.130">
    <property type="match status" value="1"/>
</dbReference>
<feature type="domain" description="Tyr recombinase" evidence="6">
    <location>
        <begin position="199"/>
        <end position="393"/>
    </location>
</feature>
<dbReference type="Gene3D" id="1.10.443.10">
    <property type="entry name" value="Intergrase catalytic core"/>
    <property type="match status" value="1"/>
</dbReference>
<dbReference type="Gene3D" id="3.30.160.390">
    <property type="entry name" value="Integrase, DNA-binding domain"/>
    <property type="match status" value="1"/>
</dbReference>
<dbReference type="InterPro" id="IPR050808">
    <property type="entry name" value="Phage_Integrase"/>
</dbReference>
<dbReference type="Pfam" id="PF22022">
    <property type="entry name" value="Phage_int_M"/>
    <property type="match status" value="1"/>
</dbReference>
<evidence type="ECO:0000256" key="5">
    <source>
        <dbReference type="PROSITE-ProRule" id="PRU01248"/>
    </source>
</evidence>
<dbReference type="InterPro" id="IPR053876">
    <property type="entry name" value="Phage_int_M"/>
</dbReference>
<evidence type="ECO:0000256" key="3">
    <source>
        <dbReference type="ARBA" id="ARBA00023125"/>
    </source>
</evidence>
<dbReference type="PANTHER" id="PTHR30629">
    <property type="entry name" value="PROPHAGE INTEGRASE"/>
    <property type="match status" value="1"/>
</dbReference>
<dbReference type="InterPro" id="IPR010998">
    <property type="entry name" value="Integrase_recombinase_N"/>
</dbReference>
<dbReference type="CDD" id="cd00801">
    <property type="entry name" value="INT_P4_C"/>
    <property type="match status" value="1"/>
</dbReference>
<dbReference type="InterPro" id="IPR013762">
    <property type="entry name" value="Integrase-like_cat_sf"/>
</dbReference>
<evidence type="ECO:0000259" key="6">
    <source>
        <dbReference type="PROSITE" id="PS51898"/>
    </source>
</evidence>
<evidence type="ECO:0000259" key="7">
    <source>
        <dbReference type="PROSITE" id="PS51900"/>
    </source>
</evidence>
<dbReference type="InterPro" id="IPR038488">
    <property type="entry name" value="Integrase_DNA-bd_sf"/>
</dbReference>
<organism evidence="8">
    <name type="scientific">Klebsiella pneumoniae</name>
    <dbReference type="NCBI Taxonomy" id="573"/>
    <lineage>
        <taxon>Bacteria</taxon>
        <taxon>Pseudomonadati</taxon>
        <taxon>Pseudomonadota</taxon>
        <taxon>Gammaproteobacteria</taxon>
        <taxon>Enterobacterales</taxon>
        <taxon>Enterobacteriaceae</taxon>
        <taxon>Klebsiella/Raoultella group</taxon>
        <taxon>Klebsiella</taxon>
        <taxon>Klebsiella pneumoniae complex</taxon>
    </lineage>
</organism>
<evidence type="ECO:0000256" key="4">
    <source>
        <dbReference type="ARBA" id="ARBA00023172"/>
    </source>
</evidence>
<accession>A0A483F479</accession>
<dbReference type="Pfam" id="PF13356">
    <property type="entry name" value="Arm-DNA-bind_3"/>
    <property type="match status" value="1"/>
</dbReference>
<dbReference type="InterPro" id="IPR002104">
    <property type="entry name" value="Integrase_catalytic"/>
</dbReference>
<proteinExistence type="inferred from homology"/>
<evidence type="ECO:0000256" key="2">
    <source>
        <dbReference type="ARBA" id="ARBA00022908"/>
    </source>
</evidence>
<dbReference type="GO" id="GO:0006310">
    <property type="term" value="P:DNA recombination"/>
    <property type="evidence" value="ECO:0007669"/>
    <property type="project" value="UniProtKB-KW"/>
</dbReference>
<protein>
    <submittedName>
        <fullName evidence="8">DUF4102 domain-containing protein</fullName>
    </submittedName>
</protein>
<comment type="caution">
    <text evidence="8">The sequence shown here is derived from an EMBL/GenBank/DDBJ whole genome shotgun (WGS) entry which is preliminary data.</text>
</comment>
<dbReference type="RefSeq" id="WP_065801710.1">
    <property type="nucleotide sequence ID" value="NZ_CAAHAM010000001.1"/>
</dbReference>
<dbReference type="AlphaFoldDB" id="A0A483F479"/>
<keyword evidence="2" id="KW-0229">DNA integration</keyword>
<feature type="domain" description="Core-binding (CB)" evidence="7">
    <location>
        <begin position="96"/>
        <end position="176"/>
    </location>
</feature>
<reference evidence="8" key="1">
    <citation type="submission" date="2019-01" db="EMBL/GenBank/DDBJ databases">
        <authorList>
            <person name="Lista F."/>
            <person name="Anselmo A."/>
        </authorList>
    </citation>
    <scope>NUCLEOTIDE SEQUENCE</scope>
    <source>
        <strain evidence="8">22S</strain>
    </source>
</reference>
<dbReference type="Pfam" id="PF00589">
    <property type="entry name" value="Phage_integrase"/>
    <property type="match status" value="1"/>
</dbReference>
<comment type="similarity">
    <text evidence="1">Belongs to the 'phage' integrase family.</text>
</comment>
<keyword evidence="3 5" id="KW-0238">DNA-binding</keyword>
<sequence>MSLNDSKIRNLKPSAKPFKVSDSNGLYLLIKPGGSRHWYLKYRINGKESRIALGAYPAVSLSDARQQREGIRKMLTLNINPAQQRASERRACTPEKVFKTVALAWHKNNKKWSQNTTDRLLASMNNHIFPVIGHLSVTELKPHHFIDLLKGIEEKGLLEVASRTRQHLSNIMRHAVHQGFIDTNPAANLDGVTAPPMRHHYPALPLERLPELIEHIEAYHQGRELTRLAVLLTLHLFIRSSELRFARWSEIDFINRIWTIPATREAIVGVRYSGRGAKMRTAHIVPLSQQAIAILKRIKEISGAYELVFPGDHNPYRPMCENAVNKALRLMGFDTKQDICGHGFRAMACSALMESGLWSQDAVVRQMSHQERNTVRLAYIHKAEHLEARKAMMQWWSDYIDTCRVAYVPPFNTGRDKNNEAAWPITKSCISIPWYGFIHF</sequence>
<dbReference type="GO" id="GO:0015074">
    <property type="term" value="P:DNA integration"/>
    <property type="evidence" value="ECO:0007669"/>
    <property type="project" value="UniProtKB-KW"/>
</dbReference>
<evidence type="ECO:0000256" key="1">
    <source>
        <dbReference type="ARBA" id="ARBA00008857"/>
    </source>
</evidence>
<name>A0A483F479_KLEPN</name>
<dbReference type="PANTHER" id="PTHR30629:SF9">
    <property type="entry name" value="PROTEIN INTB-RELATED"/>
    <property type="match status" value="1"/>
</dbReference>
<dbReference type="InterPro" id="IPR025166">
    <property type="entry name" value="Integrase_DNA_bind_dom"/>
</dbReference>